<organism evidence="10 11">
    <name type="scientific">Candidatus Kutchimonas denitrificans</name>
    <dbReference type="NCBI Taxonomy" id="3056748"/>
    <lineage>
        <taxon>Bacteria</taxon>
        <taxon>Pseudomonadati</taxon>
        <taxon>Gemmatimonadota</taxon>
        <taxon>Gemmatimonadia</taxon>
        <taxon>Candidatus Palauibacterales</taxon>
        <taxon>Candidatus Palauibacteraceae</taxon>
        <taxon>Candidatus Kutchimonas</taxon>
    </lineage>
</organism>
<dbReference type="AlphaFoldDB" id="A0AAE4Z7W3"/>
<dbReference type="Gene3D" id="3.20.20.70">
    <property type="entry name" value="Aldolase class I"/>
    <property type="match status" value="1"/>
</dbReference>
<evidence type="ECO:0000256" key="4">
    <source>
        <dbReference type="ARBA" id="ARBA00022605"/>
    </source>
</evidence>
<keyword evidence="4" id="KW-0028">Amino-acid biosynthesis</keyword>
<evidence type="ECO:0000256" key="5">
    <source>
        <dbReference type="ARBA" id="ARBA00022793"/>
    </source>
</evidence>
<dbReference type="Proteomes" id="UP000702544">
    <property type="component" value="Unassembled WGS sequence"/>
</dbReference>
<evidence type="ECO:0000259" key="9">
    <source>
        <dbReference type="Pfam" id="PF00218"/>
    </source>
</evidence>
<evidence type="ECO:0000256" key="6">
    <source>
        <dbReference type="ARBA" id="ARBA00022822"/>
    </source>
</evidence>
<evidence type="ECO:0000313" key="11">
    <source>
        <dbReference type="Proteomes" id="UP000702544"/>
    </source>
</evidence>
<keyword evidence="6" id="KW-0822">Tryptophan biosynthesis</keyword>
<dbReference type="PANTHER" id="PTHR22854:SF2">
    <property type="entry name" value="INDOLE-3-GLYCEROL-PHOSPHATE SYNTHASE"/>
    <property type="match status" value="1"/>
</dbReference>
<dbReference type="InterPro" id="IPR001468">
    <property type="entry name" value="Indole-3-GlycerolPSynthase_CS"/>
</dbReference>
<comment type="pathway">
    <text evidence="2">Amino-acid biosynthesis; L-tryptophan biosynthesis; L-tryptophan from chorismate: step 4/5.</text>
</comment>
<sequence length="263" mass="27737">MGYLDAKAVAVRARRATAAPRGRDLDALRERASKRGDIPSFEAALRADDRVALIAEFKRRSPSAGPLANEDPIRVASVYREAGAAALSVLTDKDDFGGRLDDLNAIATSVTLPALRKDFIVDAAGLYEARAAGAAATLLILRILSPDEAATLIGAANEIGLGCLCEVHDEAELDAALEAGASIVGINNRDLQALTTDLAVTERIAPRVPDSVTLVSESGIRDADDVRLVRDAGVDAVLVGESLLRLPPDERARKVEELAGVNR</sequence>
<evidence type="ECO:0000256" key="8">
    <source>
        <dbReference type="ARBA" id="ARBA00023239"/>
    </source>
</evidence>
<dbReference type="EC" id="4.1.1.48" evidence="3"/>
<comment type="catalytic activity">
    <reaction evidence="1">
        <text>1-(2-carboxyphenylamino)-1-deoxy-D-ribulose 5-phosphate + H(+) = (1S,2R)-1-C-(indol-3-yl)glycerol 3-phosphate + CO2 + H2O</text>
        <dbReference type="Rhea" id="RHEA:23476"/>
        <dbReference type="ChEBI" id="CHEBI:15377"/>
        <dbReference type="ChEBI" id="CHEBI:15378"/>
        <dbReference type="ChEBI" id="CHEBI:16526"/>
        <dbReference type="ChEBI" id="CHEBI:58613"/>
        <dbReference type="ChEBI" id="CHEBI:58866"/>
        <dbReference type="EC" id="4.1.1.48"/>
    </reaction>
</comment>
<dbReference type="CDD" id="cd00331">
    <property type="entry name" value="IGPS"/>
    <property type="match status" value="1"/>
</dbReference>
<keyword evidence="5" id="KW-0210">Decarboxylase</keyword>
<evidence type="ECO:0000256" key="1">
    <source>
        <dbReference type="ARBA" id="ARBA00001633"/>
    </source>
</evidence>
<dbReference type="PROSITE" id="PS00614">
    <property type="entry name" value="IGPS"/>
    <property type="match status" value="1"/>
</dbReference>
<dbReference type="InterPro" id="IPR013785">
    <property type="entry name" value="Aldolase_TIM"/>
</dbReference>
<evidence type="ECO:0000256" key="2">
    <source>
        <dbReference type="ARBA" id="ARBA00004696"/>
    </source>
</evidence>
<keyword evidence="7" id="KW-0057">Aromatic amino acid biosynthesis</keyword>
<gene>
    <name evidence="10" type="ORF">GWO12_04315</name>
</gene>
<dbReference type="GO" id="GO:0000162">
    <property type="term" value="P:L-tryptophan biosynthetic process"/>
    <property type="evidence" value="ECO:0007669"/>
    <property type="project" value="UniProtKB-KW"/>
</dbReference>
<dbReference type="Pfam" id="PF00218">
    <property type="entry name" value="IGPS"/>
    <property type="match status" value="1"/>
</dbReference>
<dbReference type="SUPFAM" id="SSF51366">
    <property type="entry name" value="Ribulose-phoshate binding barrel"/>
    <property type="match status" value="1"/>
</dbReference>
<dbReference type="GO" id="GO:0004425">
    <property type="term" value="F:indole-3-glycerol-phosphate synthase activity"/>
    <property type="evidence" value="ECO:0007669"/>
    <property type="project" value="UniProtKB-EC"/>
</dbReference>
<evidence type="ECO:0000256" key="3">
    <source>
        <dbReference type="ARBA" id="ARBA00012362"/>
    </source>
</evidence>
<accession>A0AAE4Z7W3</accession>
<dbReference type="EMBL" id="JAACAK010000035">
    <property type="protein sequence ID" value="NIR74322.1"/>
    <property type="molecule type" value="Genomic_DNA"/>
</dbReference>
<reference evidence="10 11" key="1">
    <citation type="submission" date="2020-01" db="EMBL/GenBank/DDBJ databases">
        <title>Genomes assembled from Gulf of Kutch pelagic sediment metagenomes.</title>
        <authorList>
            <person name="Chandrashekar M."/>
            <person name="Mahajan M.S."/>
            <person name="Dave K.J."/>
            <person name="Vatsa P."/>
            <person name="Nathani N.M."/>
        </authorList>
    </citation>
    <scope>NUCLEOTIDE SEQUENCE [LARGE SCALE GENOMIC DNA]</scope>
    <source>
        <strain evidence="10">KS3-K002</strain>
    </source>
</reference>
<name>A0AAE4Z7W3_9BACT</name>
<dbReference type="InterPro" id="IPR045186">
    <property type="entry name" value="Indole-3-glycerol_P_synth"/>
</dbReference>
<comment type="caution">
    <text evidence="10">The sequence shown here is derived from an EMBL/GenBank/DDBJ whole genome shotgun (WGS) entry which is preliminary data.</text>
</comment>
<protein>
    <recommendedName>
        <fullName evidence="3">indole-3-glycerol-phosphate synthase</fullName>
        <ecNumber evidence="3">4.1.1.48</ecNumber>
    </recommendedName>
</protein>
<dbReference type="GO" id="GO:0004640">
    <property type="term" value="F:phosphoribosylanthranilate isomerase activity"/>
    <property type="evidence" value="ECO:0007669"/>
    <property type="project" value="TreeGrafter"/>
</dbReference>
<evidence type="ECO:0000256" key="7">
    <source>
        <dbReference type="ARBA" id="ARBA00023141"/>
    </source>
</evidence>
<evidence type="ECO:0000313" key="10">
    <source>
        <dbReference type="EMBL" id="NIR74322.1"/>
    </source>
</evidence>
<proteinExistence type="predicted"/>
<dbReference type="InterPro" id="IPR013798">
    <property type="entry name" value="Indole-3-glycerol_P_synth_dom"/>
</dbReference>
<dbReference type="InterPro" id="IPR011060">
    <property type="entry name" value="RibuloseP-bd_barrel"/>
</dbReference>
<dbReference type="PANTHER" id="PTHR22854">
    <property type="entry name" value="TRYPTOPHAN BIOSYNTHESIS PROTEIN"/>
    <property type="match status" value="1"/>
</dbReference>
<keyword evidence="8" id="KW-0456">Lyase</keyword>
<feature type="domain" description="Indole-3-glycerol phosphate synthase" evidence="9">
    <location>
        <begin position="12"/>
        <end position="247"/>
    </location>
</feature>